<evidence type="ECO:0000313" key="7">
    <source>
        <dbReference type="EMBL" id="MST82213.1"/>
    </source>
</evidence>
<comment type="subcellular location">
    <subcellularLocation>
        <location evidence="1">Cell envelope</location>
    </subcellularLocation>
</comment>
<keyword evidence="8" id="KW-1185">Reference proteome</keyword>
<dbReference type="Gene3D" id="3.40.50.2300">
    <property type="match status" value="2"/>
</dbReference>
<proteinExistence type="inferred from homology"/>
<name>A0A7X2P9H5_9FIRM</name>
<dbReference type="SUPFAM" id="SSF53822">
    <property type="entry name" value="Periplasmic binding protein-like I"/>
    <property type="match status" value="1"/>
</dbReference>
<reference evidence="7 8" key="1">
    <citation type="submission" date="2019-08" db="EMBL/GenBank/DDBJ databases">
        <title>In-depth cultivation of the pig gut microbiome towards novel bacterial diversity and tailored functional studies.</title>
        <authorList>
            <person name="Wylensek D."/>
            <person name="Hitch T.C.A."/>
            <person name="Clavel T."/>
        </authorList>
    </citation>
    <scope>NUCLEOTIDE SEQUENCE [LARGE SCALE GENOMIC DNA]</scope>
    <source>
        <strain evidence="7 8">Oil+RF-744-WCA-WT-13</strain>
    </source>
</reference>
<accession>A0A7X2P9H5</accession>
<evidence type="ECO:0000256" key="5">
    <source>
        <dbReference type="SAM" id="SignalP"/>
    </source>
</evidence>
<evidence type="ECO:0000256" key="3">
    <source>
        <dbReference type="ARBA" id="ARBA00022729"/>
    </source>
</evidence>
<comment type="caution">
    <text evidence="7">The sequence shown here is derived from an EMBL/GenBank/DDBJ whole genome shotgun (WGS) entry which is preliminary data.</text>
</comment>
<dbReference type="Proteomes" id="UP000466864">
    <property type="component" value="Unassembled WGS sequence"/>
</dbReference>
<evidence type="ECO:0000313" key="8">
    <source>
        <dbReference type="Proteomes" id="UP000466864"/>
    </source>
</evidence>
<dbReference type="PROSITE" id="PS51257">
    <property type="entry name" value="PROKAR_LIPOPROTEIN"/>
    <property type="match status" value="1"/>
</dbReference>
<dbReference type="RefSeq" id="WP_154458128.1">
    <property type="nucleotide sequence ID" value="NZ_VUMV01000005.1"/>
</dbReference>
<feature type="region of interest" description="Disordered" evidence="4">
    <location>
        <begin position="23"/>
        <end position="70"/>
    </location>
</feature>
<dbReference type="InterPro" id="IPR028082">
    <property type="entry name" value="Peripla_BP_I"/>
</dbReference>
<dbReference type="InterPro" id="IPR025997">
    <property type="entry name" value="SBP_2_dom"/>
</dbReference>
<organism evidence="7 8">
    <name type="scientific">Bilifractor porci</name>
    <dbReference type="NCBI Taxonomy" id="2606636"/>
    <lineage>
        <taxon>Bacteria</taxon>
        <taxon>Bacillati</taxon>
        <taxon>Bacillota</taxon>
        <taxon>Clostridia</taxon>
        <taxon>Lachnospirales</taxon>
        <taxon>Lachnospiraceae</taxon>
        <taxon>Bilifractor</taxon>
    </lineage>
</organism>
<dbReference type="EMBL" id="VUMV01000005">
    <property type="protein sequence ID" value="MST82213.1"/>
    <property type="molecule type" value="Genomic_DNA"/>
</dbReference>
<evidence type="ECO:0000259" key="6">
    <source>
        <dbReference type="Pfam" id="PF13407"/>
    </source>
</evidence>
<evidence type="ECO:0000256" key="2">
    <source>
        <dbReference type="ARBA" id="ARBA00007639"/>
    </source>
</evidence>
<comment type="similarity">
    <text evidence="2">Belongs to the bacterial solute-binding protein 2 family.</text>
</comment>
<dbReference type="GO" id="GO:0030246">
    <property type="term" value="F:carbohydrate binding"/>
    <property type="evidence" value="ECO:0007669"/>
    <property type="project" value="UniProtKB-ARBA"/>
</dbReference>
<gene>
    <name evidence="7" type="ORF">FYJ60_07780</name>
</gene>
<feature type="signal peptide" evidence="5">
    <location>
        <begin position="1"/>
        <end position="19"/>
    </location>
</feature>
<evidence type="ECO:0000256" key="1">
    <source>
        <dbReference type="ARBA" id="ARBA00004196"/>
    </source>
</evidence>
<dbReference type="GO" id="GO:0030313">
    <property type="term" value="C:cell envelope"/>
    <property type="evidence" value="ECO:0007669"/>
    <property type="project" value="UniProtKB-SubCell"/>
</dbReference>
<dbReference type="PANTHER" id="PTHR46847:SF1">
    <property type="entry name" value="D-ALLOSE-BINDING PERIPLASMIC PROTEIN-RELATED"/>
    <property type="match status" value="1"/>
</dbReference>
<dbReference type="AlphaFoldDB" id="A0A7X2P9H5"/>
<keyword evidence="3 5" id="KW-0732">Signal</keyword>
<feature type="chain" id="PRO_5039455365" evidence="5">
    <location>
        <begin position="20"/>
        <end position="382"/>
    </location>
</feature>
<feature type="domain" description="Periplasmic binding protein" evidence="6">
    <location>
        <begin position="99"/>
        <end position="358"/>
    </location>
</feature>
<dbReference type="CDD" id="cd01536">
    <property type="entry name" value="PBP1_ABC_sugar_binding-like"/>
    <property type="match status" value="1"/>
</dbReference>
<protein>
    <submittedName>
        <fullName evidence="7">Sugar ABC transporter substrate-binding protein</fullName>
    </submittedName>
</protein>
<sequence>MKKRNLSILLSLVMAAAIAGCGSSSTASSADSKAESSSAEEASSAAASASSVSGESVGSSSVSSTSGNDTATATAGAITSDNYTPGTTQDAGEAAGKNITFIIKNTTAPFFISMKEGAEQAGKDYGVTVSVQAPTDTDEGAGNTQQTQLAEQAIASKTDCLCIAPVDNEAIMPAMKKVNDAGIPIVEVNSRLSDESFSSTFVGLENVQQGYDTMEQLIKGLNGEGKIFLIEGTTGAQTSADRITGAKKALEEDGPNIEVVAQQSANYNRAEALNVVQNLLQSNPDVDGIFCCNDEMALGAVEAVDSAGKTGDILITGQDANDDAVSALKEGKIYATSYGNPYMQGYMGVVAAVDTLNGGAKSDFYQVQTKVVTIDNADTFKD</sequence>
<dbReference type="Pfam" id="PF13407">
    <property type="entry name" value="Peripla_BP_4"/>
    <property type="match status" value="1"/>
</dbReference>
<feature type="compositionally biased region" description="Low complexity" evidence="4">
    <location>
        <begin position="23"/>
        <end position="66"/>
    </location>
</feature>
<evidence type="ECO:0000256" key="4">
    <source>
        <dbReference type="SAM" id="MobiDB-lite"/>
    </source>
</evidence>
<dbReference type="PANTHER" id="PTHR46847">
    <property type="entry name" value="D-ALLOSE-BINDING PERIPLASMIC PROTEIN-RELATED"/>
    <property type="match status" value="1"/>
</dbReference>